<accession>A0A1J9QCB0</accession>
<dbReference type="EMBL" id="LGTZ01000265">
    <property type="protein sequence ID" value="OJD26161.1"/>
    <property type="molecule type" value="Genomic_DNA"/>
</dbReference>
<dbReference type="STRING" id="1658174.A0A1J9QCB0"/>
<feature type="region of interest" description="Disordered" evidence="1">
    <location>
        <begin position="1"/>
        <end position="60"/>
    </location>
</feature>
<evidence type="ECO:0000313" key="2">
    <source>
        <dbReference type="EMBL" id="OJD26161.1"/>
    </source>
</evidence>
<keyword evidence="3" id="KW-1185">Reference proteome</keyword>
<protein>
    <submittedName>
        <fullName evidence="2">Uncharacterized protein</fullName>
    </submittedName>
</protein>
<comment type="caution">
    <text evidence="2">The sequence shown here is derived from an EMBL/GenBank/DDBJ whole genome shotgun (WGS) entry which is preliminary data.</text>
</comment>
<feature type="compositionally biased region" description="Basic residues" evidence="1">
    <location>
        <begin position="22"/>
        <end position="31"/>
    </location>
</feature>
<name>A0A1J9QCB0_9EURO</name>
<evidence type="ECO:0000256" key="1">
    <source>
        <dbReference type="SAM" id="MobiDB-lite"/>
    </source>
</evidence>
<sequence length="164" mass="18396">MEPHKDLADGQDQSKPYDSRLRPPKTVKKRRSAEANLNADQPTEAPAIRLSRPIDIDEDPGAESMLCTLVDFMEEQKRKRKERQESGAWVYRTIKCRNCDGMSPTTNKCGCRFSDEPDPATGVHSSDDTDAVTDDYSVEEPIPDFDNDDLWKIVKGIIALAPVS</sequence>
<reference evidence="2 3" key="1">
    <citation type="submission" date="2015-08" db="EMBL/GenBank/DDBJ databases">
        <title>Emmonsia species relationships and genome sequence.</title>
        <authorList>
            <person name="Cuomo C.A."/>
            <person name="Schwartz I.S."/>
            <person name="Kenyon C."/>
            <person name="De Hoog G.S."/>
            <person name="Govender N.P."/>
            <person name="Botha A."/>
            <person name="Moreno L."/>
            <person name="De Vries M."/>
            <person name="Munoz J.F."/>
            <person name="Stielow J.B."/>
        </authorList>
    </citation>
    <scope>NUCLEOTIDE SEQUENCE [LARGE SCALE GENOMIC DNA]</scope>
    <source>
        <strain evidence="2 3">EI222</strain>
    </source>
</reference>
<feature type="region of interest" description="Disordered" evidence="1">
    <location>
        <begin position="115"/>
        <end position="140"/>
    </location>
</feature>
<proteinExistence type="predicted"/>
<dbReference type="OrthoDB" id="4210086at2759"/>
<gene>
    <name evidence="2" type="ORF">ACJ73_02471</name>
</gene>
<organism evidence="2 3">
    <name type="scientific">Blastomyces percursus</name>
    <dbReference type="NCBI Taxonomy" id="1658174"/>
    <lineage>
        <taxon>Eukaryota</taxon>
        <taxon>Fungi</taxon>
        <taxon>Dikarya</taxon>
        <taxon>Ascomycota</taxon>
        <taxon>Pezizomycotina</taxon>
        <taxon>Eurotiomycetes</taxon>
        <taxon>Eurotiomycetidae</taxon>
        <taxon>Onygenales</taxon>
        <taxon>Ajellomycetaceae</taxon>
        <taxon>Blastomyces</taxon>
    </lineage>
</organism>
<feature type="compositionally biased region" description="Acidic residues" evidence="1">
    <location>
        <begin position="128"/>
        <end position="140"/>
    </location>
</feature>
<evidence type="ECO:0000313" key="3">
    <source>
        <dbReference type="Proteomes" id="UP000242791"/>
    </source>
</evidence>
<dbReference type="AlphaFoldDB" id="A0A1J9QCB0"/>
<dbReference type="Proteomes" id="UP000242791">
    <property type="component" value="Unassembled WGS sequence"/>
</dbReference>
<dbReference type="VEuPathDB" id="FungiDB:ACJ73_02471"/>